<keyword evidence="2" id="KW-1185">Reference proteome</keyword>
<feature type="non-terminal residue" evidence="1">
    <location>
        <position position="51"/>
    </location>
</feature>
<reference evidence="1" key="1">
    <citation type="submission" date="2021-06" db="EMBL/GenBank/DDBJ databases">
        <authorList>
            <person name="Kallberg Y."/>
            <person name="Tangrot J."/>
            <person name="Rosling A."/>
        </authorList>
    </citation>
    <scope>NUCLEOTIDE SEQUENCE</scope>
    <source>
        <strain evidence="1">CL551</strain>
    </source>
</reference>
<name>A0A9N9P3H8_9GLOM</name>
<dbReference type="EMBL" id="CAJVPV010055658">
    <property type="protein sequence ID" value="CAG8784796.1"/>
    <property type="molecule type" value="Genomic_DNA"/>
</dbReference>
<dbReference type="AlphaFoldDB" id="A0A9N9P3H8"/>
<organism evidence="1 2">
    <name type="scientific">Acaulospora morrowiae</name>
    <dbReference type="NCBI Taxonomy" id="94023"/>
    <lineage>
        <taxon>Eukaryota</taxon>
        <taxon>Fungi</taxon>
        <taxon>Fungi incertae sedis</taxon>
        <taxon>Mucoromycota</taxon>
        <taxon>Glomeromycotina</taxon>
        <taxon>Glomeromycetes</taxon>
        <taxon>Diversisporales</taxon>
        <taxon>Acaulosporaceae</taxon>
        <taxon>Acaulospora</taxon>
    </lineage>
</organism>
<protein>
    <submittedName>
        <fullName evidence="1">3999_t:CDS:1</fullName>
    </submittedName>
</protein>
<feature type="non-terminal residue" evidence="1">
    <location>
        <position position="1"/>
    </location>
</feature>
<proteinExistence type="predicted"/>
<comment type="caution">
    <text evidence="1">The sequence shown here is derived from an EMBL/GenBank/DDBJ whole genome shotgun (WGS) entry which is preliminary data.</text>
</comment>
<evidence type="ECO:0000313" key="2">
    <source>
        <dbReference type="Proteomes" id="UP000789342"/>
    </source>
</evidence>
<accession>A0A9N9P3H8</accession>
<evidence type="ECO:0000313" key="1">
    <source>
        <dbReference type="EMBL" id="CAG8784796.1"/>
    </source>
</evidence>
<dbReference type="Proteomes" id="UP000789342">
    <property type="component" value="Unassembled WGS sequence"/>
</dbReference>
<gene>
    <name evidence="1" type="ORF">AMORRO_LOCUS17622</name>
</gene>
<sequence>MDDNRCNVPHFYPISPVAVNVDQLGQSVNPPGGCFTTLPSPEYGAKQLDPS</sequence>